<evidence type="ECO:0000259" key="6">
    <source>
        <dbReference type="Pfam" id="PF13742"/>
    </source>
</evidence>
<name>Q64CX3_UNCAG</name>
<dbReference type="GO" id="GO:0008855">
    <property type="term" value="F:exodeoxyribonuclease VII activity"/>
    <property type="evidence" value="ECO:0007669"/>
    <property type="project" value="InterPro"/>
</dbReference>
<dbReference type="GO" id="GO:0003676">
    <property type="term" value="F:nucleic acid binding"/>
    <property type="evidence" value="ECO:0007669"/>
    <property type="project" value="InterPro"/>
</dbReference>
<dbReference type="Pfam" id="PF13742">
    <property type="entry name" value="tRNA_anti_2"/>
    <property type="match status" value="1"/>
</dbReference>
<evidence type="ECO:0000256" key="1">
    <source>
        <dbReference type="ARBA" id="ARBA00022490"/>
    </source>
</evidence>
<dbReference type="CDD" id="cd04489">
    <property type="entry name" value="ExoVII_LU_OBF"/>
    <property type="match status" value="1"/>
</dbReference>
<dbReference type="HAMAP" id="MF_00378">
    <property type="entry name" value="Exonuc_7_L"/>
    <property type="match status" value="1"/>
</dbReference>
<dbReference type="InterPro" id="IPR025824">
    <property type="entry name" value="OB-fold_nuc-bd_dom"/>
</dbReference>
<reference evidence="7" key="2">
    <citation type="submission" date="2004-08" db="EMBL/GenBank/DDBJ databases">
        <authorList>
            <person name="Putnam N."/>
            <person name="Detter J.C."/>
            <person name="Richardson P.M."/>
            <person name="Rokhsar D."/>
        </authorList>
    </citation>
    <scope>NUCLEOTIDE SEQUENCE</scope>
</reference>
<accession>Q64CX3</accession>
<dbReference type="GO" id="GO:0006308">
    <property type="term" value="P:DNA catabolic process"/>
    <property type="evidence" value="ECO:0007669"/>
    <property type="project" value="InterPro"/>
</dbReference>
<dbReference type="InterPro" id="IPR020579">
    <property type="entry name" value="Exonuc_VII_lsu_C"/>
</dbReference>
<keyword evidence="2" id="KW-0540">Nuclease</keyword>
<protein>
    <submittedName>
        <fullName evidence="7">Exonuclease VII large subunit</fullName>
    </submittedName>
</protein>
<proteinExistence type="inferred from homology"/>
<gene>
    <name evidence="7" type="ORF">GZ19C8_15</name>
</gene>
<sequence length="447" mass="51026">MNKPSVTLMDFLHMKKDEDFEEKISVESEKVEEKIKEKETQHIYSVQEVTSYIRRRLDEDSMLSDVYVKGELSNLSQPTSGHLYFTLKDKFSELRCVMFRDKNRGLKFRPEDGMSVILRGHISVYERRGSYQLYVDELQAEGIGALYLAFEQLKKKLKGEGLFDPKYKKPIPSFPRKIGIITSPTGAAIRDMLNITKRRFPHVHILLAPVAVQGEEAPGQIVNAIRLMNRVNEERMKIDVLVLGRGGGSIEELWAFNEEAVAREIFASKIPVISAVGHETDFTIADFVADRRAATPSEAAELAVPDKREIERNLSSLALRMQQNIYNTIEYHRKRLESIEKNILFRKPTERINQHRQTVDELKRTIFAASTHLVILHRKSLQALTGKLDALSPLSILDRGYSICSRLPDGKIIRSVEDISVGVVLTILFTDGEATSEVKEKWTKKKN</sequence>
<feature type="domain" description="Exonuclease VII large subunit C-terminal" evidence="5">
    <location>
        <begin position="162"/>
        <end position="384"/>
    </location>
</feature>
<reference evidence="7" key="1">
    <citation type="journal article" date="2004" name="Science">
        <title>Reverse methanogenesis: testing the hypothesis with environmental genomics.</title>
        <authorList>
            <person name="Hallam S.J."/>
            <person name="Putnam N."/>
            <person name="Preston C.M."/>
            <person name="Detter J.C."/>
            <person name="Rokhsar D."/>
            <person name="Richardson P.M."/>
            <person name="DeLong E.F."/>
        </authorList>
    </citation>
    <scope>NUCLEOTIDE SEQUENCE</scope>
</reference>
<dbReference type="GO" id="GO:0009318">
    <property type="term" value="C:exodeoxyribonuclease VII complex"/>
    <property type="evidence" value="ECO:0007669"/>
    <property type="project" value="InterPro"/>
</dbReference>
<feature type="domain" description="OB-fold nucleic acid binding" evidence="6">
    <location>
        <begin position="44"/>
        <end position="138"/>
    </location>
</feature>
<keyword evidence="3" id="KW-0378">Hydrolase</keyword>
<dbReference type="InterPro" id="IPR003753">
    <property type="entry name" value="Exonuc_VII_L"/>
</dbReference>
<dbReference type="AlphaFoldDB" id="Q64CX3"/>
<keyword evidence="1" id="KW-0963">Cytoplasm</keyword>
<dbReference type="PANTHER" id="PTHR30008">
    <property type="entry name" value="EXODEOXYRIBONUCLEASE 7 LARGE SUBUNIT"/>
    <property type="match status" value="1"/>
</dbReference>
<dbReference type="Pfam" id="PF02601">
    <property type="entry name" value="Exonuc_VII_L"/>
    <property type="match status" value="1"/>
</dbReference>
<evidence type="ECO:0000259" key="5">
    <source>
        <dbReference type="Pfam" id="PF02601"/>
    </source>
</evidence>
<evidence type="ECO:0000313" key="7">
    <source>
        <dbReference type="EMBL" id="AAU82754.1"/>
    </source>
</evidence>
<dbReference type="NCBIfam" id="TIGR00237">
    <property type="entry name" value="xseA"/>
    <property type="match status" value="1"/>
</dbReference>
<dbReference type="PANTHER" id="PTHR30008:SF0">
    <property type="entry name" value="EXODEOXYRIBONUCLEASE 7 LARGE SUBUNIT"/>
    <property type="match status" value="1"/>
</dbReference>
<evidence type="ECO:0000256" key="2">
    <source>
        <dbReference type="ARBA" id="ARBA00022722"/>
    </source>
</evidence>
<evidence type="ECO:0000256" key="3">
    <source>
        <dbReference type="ARBA" id="ARBA00022801"/>
    </source>
</evidence>
<evidence type="ECO:0000256" key="4">
    <source>
        <dbReference type="ARBA" id="ARBA00022839"/>
    </source>
</evidence>
<keyword evidence="4 7" id="KW-0269">Exonuclease</keyword>
<dbReference type="EMBL" id="AY714831">
    <property type="protein sequence ID" value="AAU82754.1"/>
    <property type="molecule type" value="Genomic_DNA"/>
</dbReference>
<organism evidence="7">
    <name type="scientific">Uncultured archaeon GZfos26G2</name>
    <dbReference type="NCBI Taxonomy" id="3386331"/>
    <lineage>
        <taxon>Archaea</taxon>
        <taxon>Methanobacteriati</taxon>
        <taxon>Methanobacteriota</taxon>
        <taxon>Stenosarchaea group</taxon>
        <taxon>Methanomicrobia</taxon>
        <taxon>Candidatus Methanophagales</taxon>
        <taxon>Candidatus Methanophagaceae</taxon>
        <taxon>Candidatus Methanophaga</taxon>
    </lineage>
</organism>